<dbReference type="EMBL" id="AM406670">
    <property type="protein sequence ID" value="CAL92915.1"/>
    <property type="molecule type" value="Genomic_DNA"/>
</dbReference>
<keyword evidence="2" id="KW-1185">Reference proteome</keyword>
<dbReference type="eggNOG" id="COG0663">
    <property type="taxonomic scope" value="Bacteria"/>
</dbReference>
<dbReference type="CDD" id="cd04745">
    <property type="entry name" value="LbH_paaY_like"/>
    <property type="match status" value="1"/>
</dbReference>
<dbReference type="AlphaFoldDB" id="A1K260"/>
<reference evidence="1 2" key="1">
    <citation type="journal article" date="2006" name="Nat. Biotechnol.">
        <title>Complete genome of the mutualistic, N2-fixing grass endophyte Azoarcus sp. strain BH72.</title>
        <authorList>
            <person name="Krause A."/>
            <person name="Ramakumar A."/>
            <person name="Bartels D."/>
            <person name="Battistoni F."/>
            <person name="Bekel T."/>
            <person name="Boch J."/>
            <person name="Boehm M."/>
            <person name="Friedrich F."/>
            <person name="Hurek T."/>
            <person name="Krause L."/>
            <person name="Linke B."/>
            <person name="McHardy A.C."/>
            <person name="Sarkar A."/>
            <person name="Schneiker S."/>
            <person name="Syed A.A."/>
            <person name="Thauer R."/>
            <person name="Vorhoelter F.-J."/>
            <person name="Weidner S."/>
            <person name="Puehler A."/>
            <person name="Reinhold-Hurek B."/>
            <person name="Kaiser O."/>
            <person name="Goesmann A."/>
        </authorList>
    </citation>
    <scope>NUCLEOTIDE SEQUENCE [LARGE SCALE GENOMIC DNA]</scope>
    <source>
        <strain evidence="1 2">BH72</strain>
    </source>
</reference>
<proteinExistence type="predicted"/>
<dbReference type="Pfam" id="PF00132">
    <property type="entry name" value="Hexapep"/>
    <property type="match status" value="1"/>
</dbReference>
<evidence type="ECO:0000313" key="2">
    <source>
        <dbReference type="Proteomes" id="UP000002588"/>
    </source>
</evidence>
<organism evidence="1 2">
    <name type="scientific">Azoarcus sp. (strain BH72)</name>
    <dbReference type="NCBI Taxonomy" id="418699"/>
    <lineage>
        <taxon>Bacteria</taxon>
        <taxon>Pseudomonadati</taxon>
        <taxon>Pseudomonadota</taxon>
        <taxon>Betaproteobacteria</taxon>
        <taxon>Rhodocyclales</taxon>
        <taxon>Zoogloeaceae</taxon>
        <taxon>Azoarcus</taxon>
    </lineage>
</organism>
<dbReference type="KEGG" id="azo:azo0298"/>
<sequence length="202" mass="21415">MPCYEIDGLKPVIHPTAYVHPDAVLIGDVIIGPRCYVAPLASLRGDFGRIVMEEGSNIQDSCVMHGFPGTDTVVGVDGHIGHGAILHGCQVGRNALIGMNAVVMDNAVIGDSAIVAASAFVKAGMEVPPRTLVAGMPAKVVRELSDQEVSWKMDGTRTYQDLTVRSLATLKPCEPLAEMEPGRKRFEMPGVVPLVDAKKNGG</sequence>
<dbReference type="InterPro" id="IPR050484">
    <property type="entry name" value="Transf_Hexapept/Carb_Anhydrase"/>
</dbReference>
<gene>
    <name evidence="1" type="primary">paaY</name>
    <name evidence="1" type="ordered locus">azo0298</name>
</gene>
<dbReference type="PANTHER" id="PTHR13061">
    <property type="entry name" value="DYNACTIN SUBUNIT P25"/>
    <property type="match status" value="1"/>
</dbReference>
<dbReference type="NCBIfam" id="TIGR02287">
    <property type="entry name" value="PaaY"/>
    <property type="match status" value="1"/>
</dbReference>
<dbReference type="SUPFAM" id="SSF51161">
    <property type="entry name" value="Trimeric LpxA-like enzymes"/>
    <property type="match status" value="1"/>
</dbReference>
<dbReference type="HOGENOM" id="CLU_064827_4_2_4"/>
<dbReference type="InterPro" id="IPR011004">
    <property type="entry name" value="Trimer_LpxA-like_sf"/>
</dbReference>
<accession>A1K260</accession>
<dbReference type="PANTHER" id="PTHR13061:SF29">
    <property type="entry name" value="GAMMA CARBONIC ANHYDRASE-LIKE 1, MITOCHONDRIAL-RELATED"/>
    <property type="match status" value="1"/>
</dbReference>
<protein>
    <submittedName>
        <fullName evidence="1">Probable phenyl acetic acid degradation protein</fullName>
    </submittedName>
</protein>
<name>A1K260_AZOSB</name>
<dbReference type="STRING" id="62928.azo0298"/>
<dbReference type="InterPro" id="IPR011974">
    <property type="entry name" value="PaaY"/>
</dbReference>
<dbReference type="Gene3D" id="2.160.10.10">
    <property type="entry name" value="Hexapeptide repeat proteins"/>
    <property type="match status" value="1"/>
</dbReference>
<dbReference type="RefSeq" id="WP_011764033.1">
    <property type="nucleotide sequence ID" value="NC_008702.1"/>
</dbReference>
<dbReference type="InterPro" id="IPR001451">
    <property type="entry name" value="Hexapep"/>
</dbReference>
<dbReference type="Proteomes" id="UP000002588">
    <property type="component" value="Chromosome"/>
</dbReference>
<evidence type="ECO:0000313" key="1">
    <source>
        <dbReference type="EMBL" id="CAL92915.1"/>
    </source>
</evidence>